<sequence length="382" mass="43778">MNNNTETGPWTSIELQQLPSARVQNRSSSMGVERGAEHDLEAQADNSAGENRPAVTGTSTTWYTRRLQTLRLVKDEPLIASGMIRLRWQGVSGREYYYDIKLEDDVSSNAEIATQQTIGRNSSLAGPGAPAWIVLCTTANRGELLISHEPQGAMTELQFFASLQKAYCKRRPGWMMFFAHRAFKQIRNSHFRLTSENKGYRTSWELPPFESIDGSRWLFNGSTNRRHAGMGLLNAMWKSEIPIIPQDDSESSLYYENRHGIRSLLNPNKTSGPQRYITCNDRVFGSLIKRVGFPLELRDTWPDHPHGWGFEVEERLHFNWTFYFLTVVVFVLLAVKAFLVRDECRGWLCANMLWLPVIWILIALAHMLVTRSLWKRNAPRAV</sequence>
<feature type="region of interest" description="Disordered" evidence="1">
    <location>
        <begin position="1"/>
        <end position="35"/>
    </location>
</feature>
<accession>A0A9P8CD08</accession>
<feature type="compositionally biased region" description="Polar residues" evidence="1">
    <location>
        <begin position="1"/>
        <end position="30"/>
    </location>
</feature>
<comment type="caution">
    <text evidence="3">The sequence shown here is derived from an EMBL/GenBank/DDBJ whole genome shotgun (WGS) entry which is preliminary data.</text>
</comment>
<dbReference type="Proteomes" id="UP000887226">
    <property type="component" value="Unassembled WGS sequence"/>
</dbReference>
<gene>
    <name evidence="3" type="ORF">BJ878DRAFT_545866</name>
</gene>
<evidence type="ECO:0000313" key="4">
    <source>
        <dbReference type="Proteomes" id="UP000887226"/>
    </source>
</evidence>
<reference evidence="3" key="1">
    <citation type="journal article" date="2021" name="IMA Fungus">
        <title>Genomic characterization of three marine fungi, including Emericellopsis atlantica sp. nov. with signatures of a generalist lifestyle and marine biomass degradation.</title>
        <authorList>
            <person name="Hagestad O.C."/>
            <person name="Hou L."/>
            <person name="Andersen J.H."/>
            <person name="Hansen E.H."/>
            <person name="Altermark B."/>
            <person name="Li C."/>
            <person name="Kuhnert E."/>
            <person name="Cox R.J."/>
            <person name="Crous P.W."/>
            <person name="Spatafora J.W."/>
            <person name="Lail K."/>
            <person name="Amirebrahimi M."/>
            <person name="Lipzen A."/>
            <person name="Pangilinan J."/>
            <person name="Andreopoulos W."/>
            <person name="Hayes R.D."/>
            <person name="Ng V."/>
            <person name="Grigoriev I.V."/>
            <person name="Jackson S.A."/>
            <person name="Sutton T.D.S."/>
            <person name="Dobson A.D.W."/>
            <person name="Rama T."/>
        </authorList>
    </citation>
    <scope>NUCLEOTIDE SEQUENCE</scope>
    <source>
        <strain evidence="3">TRa3180A</strain>
    </source>
</reference>
<feature type="transmembrane region" description="Helical" evidence="2">
    <location>
        <begin position="320"/>
        <end position="340"/>
    </location>
</feature>
<proteinExistence type="predicted"/>
<feature type="transmembrane region" description="Helical" evidence="2">
    <location>
        <begin position="352"/>
        <end position="374"/>
    </location>
</feature>
<dbReference type="AlphaFoldDB" id="A0A9P8CD08"/>
<keyword evidence="2" id="KW-0812">Transmembrane</keyword>
<keyword evidence="2" id="KW-0472">Membrane</keyword>
<keyword evidence="4" id="KW-1185">Reference proteome</keyword>
<evidence type="ECO:0000313" key="3">
    <source>
        <dbReference type="EMBL" id="KAG9240811.1"/>
    </source>
</evidence>
<keyword evidence="2" id="KW-1133">Transmembrane helix</keyword>
<organism evidence="3 4">
    <name type="scientific">Calycina marina</name>
    <dbReference type="NCBI Taxonomy" id="1763456"/>
    <lineage>
        <taxon>Eukaryota</taxon>
        <taxon>Fungi</taxon>
        <taxon>Dikarya</taxon>
        <taxon>Ascomycota</taxon>
        <taxon>Pezizomycotina</taxon>
        <taxon>Leotiomycetes</taxon>
        <taxon>Helotiales</taxon>
        <taxon>Pezizellaceae</taxon>
        <taxon>Calycina</taxon>
    </lineage>
</organism>
<name>A0A9P8CD08_9HELO</name>
<evidence type="ECO:0000256" key="2">
    <source>
        <dbReference type="SAM" id="Phobius"/>
    </source>
</evidence>
<evidence type="ECO:0000256" key="1">
    <source>
        <dbReference type="SAM" id="MobiDB-lite"/>
    </source>
</evidence>
<protein>
    <submittedName>
        <fullName evidence="3">Uncharacterized protein</fullName>
    </submittedName>
</protein>
<dbReference type="EMBL" id="MU254338">
    <property type="protein sequence ID" value="KAG9240811.1"/>
    <property type="molecule type" value="Genomic_DNA"/>
</dbReference>